<dbReference type="RefSeq" id="WP_211871510.1">
    <property type="nucleotide sequence ID" value="NZ_JAAEDI010000034.1"/>
</dbReference>
<sequence>MSDEPAPLSQAEIDQYTQQRTGGDRTRLEWHGFKVHSQSDEDGIIERIFSLIGTTDRRFVEFGCESGSENNTHYLLDQGWTGLWMEGNPNYAPLVREKFRAQIASGQVRFVETFVTPDNINAILKEQGVTGEIDFLSIDIDSNDHHVFEAIDAISPRLVCIEHNHTFPPGVAWEMPYDTDFRWDPASGEAPYGASITSMAALAARRGYVLVGCGLCSANGFYVRSDLVGDHFTGPFTPEGMFNPLEYKMILRYPARSPAPAPAVPARPGILARLRQALGM</sequence>
<dbReference type="Proteomes" id="UP000698752">
    <property type="component" value="Unassembled WGS sequence"/>
</dbReference>
<dbReference type="EMBL" id="JAAEDI010000034">
    <property type="protein sequence ID" value="MBR0652801.1"/>
    <property type="molecule type" value="Genomic_DNA"/>
</dbReference>
<comment type="caution">
    <text evidence="2">The sequence shown here is derived from an EMBL/GenBank/DDBJ whole genome shotgun (WGS) entry which is preliminary data.</text>
</comment>
<evidence type="ECO:0000256" key="1">
    <source>
        <dbReference type="SAM" id="MobiDB-lite"/>
    </source>
</evidence>
<name>A0ABS5EP55_9PROT</name>
<accession>A0ABS5EP55</accession>
<keyword evidence="3" id="KW-1185">Reference proteome</keyword>
<organism evidence="2 3">
    <name type="scientific">Neoroseomonas terrae</name>
    <dbReference type="NCBI Taxonomy" id="424799"/>
    <lineage>
        <taxon>Bacteria</taxon>
        <taxon>Pseudomonadati</taxon>
        <taxon>Pseudomonadota</taxon>
        <taxon>Alphaproteobacteria</taxon>
        <taxon>Acetobacterales</taxon>
        <taxon>Acetobacteraceae</taxon>
        <taxon>Neoroseomonas</taxon>
    </lineage>
</organism>
<evidence type="ECO:0000313" key="3">
    <source>
        <dbReference type="Proteomes" id="UP000698752"/>
    </source>
</evidence>
<protein>
    <recommendedName>
        <fullName evidence="4">Class I SAM-dependent methyltransferase</fullName>
    </recommendedName>
</protein>
<feature type="region of interest" description="Disordered" evidence="1">
    <location>
        <begin position="1"/>
        <end position="24"/>
    </location>
</feature>
<evidence type="ECO:0008006" key="4">
    <source>
        <dbReference type="Google" id="ProtNLM"/>
    </source>
</evidence>
<proteinExistence type="predicted"/>
<gene>
    <name evidence="2" type="ORF">GXW78_24305</name>
</gene>
<evidence type="ECO:0000313" key="2">
    <source>
        <dbReference type="EMBL" id="MBR0652801.1"/>
    </source>
</evidence>
<reference evidence="3" key="1">
    <citation type="journal article" date="2021" name="Syst. Appl. Microbiol.">
        <title>Roseomonas hellenica sp. nov., isolated from roots of wild-growing Alkanna tinctoria.</title>
        <authorList>
            <person name="Rat A."/>
            <person name="Naranjo H.D."/>
            <person name="Lebbe L."/>
            <person name="Cnockaert M."/>
            <person name="Krigas N."/>
            <person name="Grigoriadou K."/>
            <person name="Maloupa E."/>
            <person name="Willems A."/>
        </authorList>
    </citation>
    <scope>NUCLEOTIDE SEQUENCE [LARGE SCALE GENOMIC DNA]</scope>
    <source>
        <strain evidence="3">LMG 31159</strain>
    </source>
</reference>